<keyword evidence="4" id="KW-1185">Reference proteome</keyword>
<evidence type="ECO:0000313" key="3">
    <source>
        <dbReference type="EMBL" id="KAK8875679.1"/>
    </source>
</evidence>
<sequence>MQKFDLQITNNEIKKDLTIIYKGPESDEQKIEKICEIKTSKDILTSKLHYFKQRTNEIYQSDEIYIHDEFPHDIFTEFIDSLITKHISINDKNYSTFYALSTKYQYSELQANIKSFIEKRPDLALIINDLSLQPEDEQDANYDQSDQLKEELISKNLDICLQNHNLRKLPIQTLNRIFNHPNRILKNHHLLFKFVIERMNNPSQSQNPKELEDIQILPTCLDYNEMSLIEIEQLIEKEKFFMPKNSDKLIKTVFSQSKECQRKNEQLEMKIEGLFEKFSELKQEIDNQKRKSDTYQQEMNKKLQNQFDVIQSLEKKNQEYEISFEQMRDKIQKLELSENEQKTKIKNLEEKNMKLQSEIDEQQKKVSENEPKFKSIFDYRKYANQEMSFNNTKVFPYEENREFKGIINYLQENRNISNEINITASSVYNNRKPENVVLFEQDKNFCSKNIQNSWLCFDFTSHFVIPTSYTFKKGNKYCYPTGWIIEGSNDSDTWDKIDEQIDPPFTDEIDCVTFYISNKFPKKFRFIRIKSTKPSSNNSYHLIIESFEIYGTFIE</sequence>
<evidence type="ECO:0000256" key="1">
    <source>
        <dbReference type="SAM" id="Coils"/>
    </source>
</evidence>
<gene>
    <name evidence="3" type="ORF">M9Y10_005853</name>
</gene>
<organism evidence="3 4">
    <name type="scientific">Tritrichomonas musculus</name>
    <dbReference type="NCBI Taxonomy" id="1915356"/>
    <lineage>
        <taxon>Eukaryota</taxon>
        <taxon>Metamonada</taxon>
        <taxon>Parabasalia</taxon>
        <taxon>Tritrichomonadida</taxon>
        <taxon>Tritrichomonadidae</taxon>
        <taxon>Tritrichomonas</taxon>
    </lineage>
</organism>
<keyword evidence="1" id="KW-0175">Coiled coil</keyword>
<dbReference type="InterPro" id="IPR008979">
    <property type="entry name" value="Galactose-bd-like_sf"/>
</dbReference>
<dbReference type="Gene3D" id="3.30.710.10">
    <property type="entry name" value="Potassium Channel Kv1.1, Chain A"/>
    <property type="match status" value="1"/>
</dbReference>
<dbReference type="Gene3D" id="2.60.120.260">
    <property type="entry name" value="Galactose-binding domain-like"/>
    <property type="match status" value="1"/>
</dbReference>
<feature type="coiled-coil region" evidence="1">
    <location>
        <begin position="257"/>
        <end position="365"/>
    </location>
</feature>
<feature type="domain" description="BTB" evidence="2">
    <location>
        <begin position="36"/>
        <end position="119"/>
    </location>
</feature>
<dbReference type="InterPro" id="IPR000210">
    <property type="entry name" value="BTB/POZ_dom"/>
</dbReference>
<dbReference type="SUPFAM" id="SSF49785">
    <property type="entry name" value="Galactose-binding domain-like"/>
    <property type="match status" value="1"/>
</dbReference>
<reference evidence="3 4" key="1">
    <citation type="submission" date="2024-04" db="EMBL/GenBank/DDBJ databases">
        <title>Tritrichomonas musculus Genome.</title>
        <authorList>
            <person name="Alves-Ferreira E."/>
            <person name="Grigg M."/>
            <person name="Lorenzi H."/>
            <person name="Galac M."/>
        </authorList>
    </citation>
    <scope>NUCLEOTIDE SEQUENCE [LARGE SCALE GENOMIC DNA]</scope>
    <source>
        <strain evidence="3 4">EAF2021</strain>
    </source>
</reference>
<name>A0ABR2JCY5_9EUKA</name>
<dbReference type="Proteomes" id="UP001470230">
    <property type="component" value="Unassembled WGS sequence"/>
</dbReference>
<accession>A0ABR2JCY5</accession>
<evidence type="ECO:0000313" key="4">
    <source>
        <dbReference type="Proteomes" id="UP001470230"/>
    </source>
</evidence>
<dbReference type="EMBL" id="JAPFFF010000012">
    <property type="protein sequence ID" value="KAK8875679.1"/>
    <property type="molecule type" value="Genomic_DNA"/>
</dbReference>
<proteinExistence type="predicted"/>
<evidence type="ECO:0000259" key="2">
    <source>
        <dbReference type="Pfam" id="PF00651"/>
    </source>
</evidence>
<dbReference type="InterPro" id="IPR011333">
    <property type="entry name" value="SKP1/BTB/POZ_sf"/>
</dbReference>
<protein>
    <recommendedName>
        <fullName evidence="2">BTB domain-containing protein</fullName>
    </recommendedName>
</protein>
<dbReference type="SUPFAM" id="SSF54695">
    <property type="entry name" value="POZ domain"/>
    <property type="match status" value="1"/>
</dbReference>
<dbReference type="Pfam" id="PF00651">
    <property type="entry name" value="BTB"/>
    <property type="match status" value="1"/>
</dbReference>
<comment type="caution">
    <text evidence="3">The sequence shown here is derived from an EMBL/GenBank/DDBJ whole genome shotgun (WGS) entry which is preliminary data.</text>
</comment>